<dbReference type="STRING" id="1867952.MTBPR1_10395"/>
<name>A0A1C3RD07_9PROT</name>
<gene>
    <name evidence="8" type="ORF">MTBPR1_10395</name>
</gene>
<dbReference type="OrthoDB" id="196472at2"/>
<dbReference type="SUPFAM" id="SSF81342">
    <property type="entry name" value="Transmembrane di-heme cytochromes"/>
    <property type="match status" value="1"/>
</dbReference>
<feature type="transmembrane region" description="Helical" evidence="6">
    <location>
        <begin position="202"/>
        <end position="223"/>
    </location>
</feature>
<dbReference type="PANTHER" id="PTHR30485:SF2">
    <property type="entry name" value="BLL0597 PROTEIN"/>
    <property type="match status" value="1"/>
</dbReference>
<dbReference type="GO" id="GO:0009055">
    <property type="term" value="F:electron transfer activity"/>
    <property type="evidence" value="ECO:0007669"/>
    <property type="project" value="InterPro"/>
</dbReference>
<dbReference type="GO" id="GO:0005886">
    <property type="term" value="C:plasma membrane"/>
    <property type="evidence" value="ECO:0007669"/>
    <property type="project" value="UniProtKB-SubCell"/>
</dbReference>
<dbReference type="Proteomes" id="UP000231658">
    <property type="component" value="Unassembled WGS sequence"/>
</dbReference>
<keyword evidence="2" id="KW-1003">Cell membrane</keyword>
<keyword evidence="3 6" id="KW-0812">Transmembrane</keyword>
<dbReference type="InterPro" id="IPR016174">
    <property type="entry name" value="Di-haem_cyt_TM"/>
</dbReference>
<dbReference type="InterPro" id="IPR011577">
    <property type="entry name" value="Cyt_b561_bac/Ni-Hgenase"/>
</dbReference>
<proteinExistence type="predicted"/>
<keyword evidence="9" id="KW-1185">Reference proteome</keyword>
<keyword evidence="4 6" id="KW-1133">Transmembrane helix</keyword>
<evidence type="ECO:0000256" key="1">
    <source>
        <dbReference type="ARBA" id="ARBA00004651"/>
    </source>
</evidence>
<evidence type="ECO:0000259" key="7">
    <source>
        <dbReference type="Pfam" id="PF01292"/>
    </source>
</evidence>
<evidence type="ECO:0000313" key="9">
    <source>
        <dbReference type="Proteomes" id="UP000231658"/>
    </source>
</evidence>
<evidence type="ECO:0000256" key="4">
    <source>
        <dbReference type="ARBA" id="ARBA00022989"/>
    </source>
</evidence>
<evidence type="ECO:0000256" key="2">
    <source>
        <dbReference type="ARBA" id="ARBA00022475"/>
    </source>
</evidence>
<dbReference type="PANTHER" id="PTHR30485">
    <property type="entry name" value="NI/FE-HYDROGENASE 1 B-TYPE CYTOCHROME SUBUNIT"/>
    <property type="match status" value="1"/>
</dbReference>
<dbReference type="Pfam" id="PF01292">
    <property type="entry name" value="Ni_hydr_CYTB"/>
    <property type="match status" value="1"/>
</dbReference>
<dbReference type="GO" id="GO:0022904">
    <property type="term" value="P:respiratory electron transport chain"/>
    <property type="evidence" value="ECO:0007669"/>
    <property type="project" value="InterPro"/>
</dbReference>
<accession>A0A1C3RD07</accession>
<keyword evidence="5 6" id="KW-0472">Membrane</keyword>
<evidence type="ECO:0000313" key="8">
    <source>
        <dbReference type="EMBL" id="SCA55148.1"/>
    </source>
</evidence>
<reference evidence="8 9" key="1">
    <citation type="submission" date="2016-07" db="EMBL/GenBank/DDBJ databases">
        <authorList>
            <person name="Lefevre C.T."/>
        </authorList>
    </citation>
    <scope>NUCLEOTIDE SEQUENCE [LARGE SCALE GENOMIC DNA]</scope>
    <source>
        <strain evidence="8">PR1</strain>
    </source>
</reference>
<protein>
    <submittedName>
        <fullName evidence="8">Cytochrome B561, bacterial</fullName>
    </submittedName>
</protein>
<feature type="transmembrane region" description="Helical" evidence="6">
    <location>
        <begin position="100"/>
        <end position="121"/>
    </location>
</feature>
<feature type="domain" description="Cytochrome b561 bacterial/Ni-hydrogenase" evidence="7">
    <location>
        <begin position="10"/>
        <end position="184"/>
    </location>
</feature>
<dbReference type="AlphaFoldDB" id="A0A1C3RD07"/>
<comment type="subcellular location">
    <subcellularLocation>
        <location evidence="1">Cell membrane</location>
        <topology evidence="1">Multi-pass membrane protein</topology>
    </subcellularLocation>
</comment>
<evidence type="ECO:0000256" key="5">
    <source>
        <dbReference type="ARBA" id="ARBA00023136"/>
    </source>
</evidence>
<evidence type="ECO:0000256" key="3">
    <source>
        <dbReference type="ARBA" id="ARBA00022692"/>
    </source>
</evidence>
<organism evidence="8 9">
    <name type="scientific">Candidatus Terasakiella magnetica</name>
    <dbReference type="NCBI Taxonomy" id="1867952"/>
    <lineage>
        <taxon>Bacteria</taxon>
        <taxon>Pseudomonadati</taxon>
        <taxon>Pseudomonadota</taxon>
        <taxon>Alphaproteobacteria</taxon>
        <taxon>Rhodospirillales</taxon>
        <taxon>Terasakiellaceae</taxon>
        <taxon>Terasakiella</taxon>
    </lineage>
</organism>
<feature type="transmembrane region" description="Helical" evidence="6">
    <location>
        <begin position="44"/>
        <end position="62"/>
    </location>
</feature>
<dbReference type="RefSeq" id="WP_069185852.1">
    <property type="nucleotide sequence ID" value="NZ_FLYE01000001.1"/>
</dbReference>
<dbReference type="InterPro" id="IPR051542">
    <property type="entry name" value="Hydrogenase_cytochrome"/>
</dbReference>
<dbReference type="GO" id="GO:0020037">
    <property type="term" value="F:heme binding"/>
    <property type="evidence" value="ECO:0007669"/>
    <property type="project" value="TreeGrafter"/>
</dbReference>
<evidence type="ECO:0000256" key="6">
    <source>
        <dbReference type="SAM" id="Phobius"/>
    </source>
</evidence>
<sequence>MRPKSTIATWDLPTRLFHWALVGLFINAYLTFEFGDVNMTYHMWNGYAILTLCLYRLFWGIIGSNTARFSNFIKGPKAVLSYLTSLIRPPSEKHLGHNPVGGLMVIALLMLLLGQGTMGLFTSDEIIVEGPLVFIASDDWVSLAGTLHRVGFWVILGFVGLHVSAAFFYLLFKKENLIRAMITGRKQSHTVPISQSLEKRPLYLAALCLGLAAGCVWLALNIWHF</sequence>
<feature type="transmembrane region" description="Helical" evidence="6">
    <location>
        <begin position="150"/>
        <end position="172"/>
    </location>
</feature>
<dbReference type="EMBL" id="FLYE01000001">
    <property type="protein sequence ID" value="SCA55148.1"/>
    <property type="molecule type" value="Genomic_DNA"/>
</dbReference>
<feature type="transmembrane region" description="Helical" evidence="6">
    <location>
        <begin position="12"/>
        <end position="32"/>
    </location>
</feature>
<dbReference type="Gene3D" id="1.20.950.20">
    <property type="entry name" value="Transmembrane di-heme cytochromes, Chain C"/>
    <property type="match status" value="1"/>
</dbReference>